<comment type="caution">
    <text evidence="1">The sequence shown here is derived from an EMBL/GenBank/DDBJ whole genome shotgun (WGS) entry which is preliminary data.</text>
</comment>
<dbReference type="Proteomes" id="UP000663869">
    <property type="component" value="Unassembled WGS sequence"/>
</dbReference>
<evidence type="ECO:0000313" key="4">
    <source>
        <dbReference type="EMBL" id="CAF3350225.1"/>
    </source>
</evidence>
<dbReference type="Proteomes" id="UP000663873">
    <property type="component" value="Unassembled WGS sequence"/>
</dbReference>
<dbReference type="Proteomes" id="UP000663865">
    <property type="component" value="Unassembled WGS sequence"/>
</dbReference>
<evidence type="ECO:0000313" key="1">
    <source>
        <dbReference type="EMBL" id="CAF3312395.1"/>
    </source>
</evidence>
<dbReference type="Proteomes" id="UP000663862">
    <property type="component" value="Unassembled WGS sequence"/>
</dbReference>
<dbReference type="Proteomes" id="UP000663851">
    <property type="component" value="Unassembled WGS sequence"/>
</dbReference>
<evidence type="ECO:0000313" key="3">
    <source>
        <dbReference type="EMBL" id="CAF3348982.1"/>
    </source>
</evidence>
<gene>
    <name evidence="2" type="ORF">FME351_LOCUS3698</name>
    <name evidence="3" type="ORF">GRG538_LOCUS5345</name>
    <name evidence="8" type="ORF">HFQ381_LOCUS25051</name>
    <name evidence="5" type="ORF">KIK155_LOCUS27311</name>
    <name evidence="4" type="ORF">LUA448_LOCUS12982</name>
    <name evidence="7" type="ORF">QYT958_LOCUS1081</name>
    <name evidence="1" type="ORF">TIS948_LOCUS19395</name>
    <name evidence="9" type="ORF">TOA249_LOCUS778</name>
    <name evidence="10" type="ORF">TSG867_LOCUS25738</name>
    <name evidence="6" type="ORF">UJA718_LOCUS676</name>
</gene>
<evidence type="ECO:0000313" key="11">
    <source>
        <dbReference type="Proteomes" id="UP000663825"/>
    </source>
</evidence>
<sequence length="225" mass="25857">MLCSKTNQKPIIALDCDGVLLDYHATFAQIYEKAFGKQLTCVSPKSYYSSTAYDVTFTPEEQNRFNEVWDAEGWRTMPMLDGALQACNLLHEAGYELICVTAMPACFSDHRLENFLSHGFPINRVISTGYDKENPQNNPKKKIIEALHPVAFVDDLRRNFKDIQGVHTKFVFIDNEYHDDPNQYDNIYYDVKYPTLLAFVNDFLQAEHGQQINWAQRPALLLSST</sequence>
<evidence type="ECO:0000313" key="10">
    <source>
        <dbReference type="EMBL" id="CAF4567641.1"/>
    </source>
</evidence>
<dbReference type="SUPFAM" id="SSF56784">
    <property type="entry name" value="HAD-like"/>
    <property type="match status" value="1"/>
</dbReference>
<evidence type="ECO:0000313" key="8">
    <source>
        <dbReference type="EMBL" id="CAF4465971.1"/>
    </source>
</evidence>
<dbReference type="OrthoDB" id="9971462at2759"/>
<dbReference type="Proteomes" id="UP000663872">
    <property type="component" value="Unassembled WGS sequence"/>
</dbReference>
<organism evidence="1 11">
    <name type="scientific">Rotaria socialis</name>
    <dbReference type="NCBI Taxonomy" id="392032"/>
    <lineage>
        <taxon>Eukaryota</taxon>
        <taxon>Metazoa</taxon>
        <taxon>Spiralia</taxon>
        <taxon>Gnathifera</taxon>
        <taxon>Rotifera</taxon>
        <taxon>Eurotatoria</taxon>
        <taxon>Bdelloidea</taxon>
        <taxon>Philodinida</taxon>
        <taxon>Philodinidae</taxon>
        <taxon>Rotaria</taxon>
    </lineage>
</organism>
<dbReference type="Proteomes" id="UP000663838">
    <property type="component" value="Unassembled WGS sequence"/>
</dbReference>
<dbReference type="EMBL" id="CAJOBS010000018">
    <property type="protein sequence ID" value="CAF4468977.1"/>
    <property type="molecule type" value="Genomic_DNA"/>
</dbReference>
<dbReference type="Proteomes" id="UP000663825">
    <property type="component" value="Unassembled WGS sequence"/>
</dbReference>
<keyword evidence="12" id="KW-1185">Reference proteome</keyword>
<dbReference type="EMBL" id="CAJNYD010001575">
    <property type="protein sequence ID" value="CAF3350225.1"/>
    <property type="molecule type" value="Genomic_DNA"/>
</dbReference>
<name>A0A817TC61_9BILA</name>
<evidence type="ECO:0000313" key="5">
    <source>
        <dbReference type="EMBL" id="CAF3710834.1"/>
    </source>
</evidence>
<dbReference type="EMBL" id="CAJOBR010000055">
    <property type="protein sequence ID" value="CAF4456741.1"/>
    <property type="molecule type" value="Genomic_DNA"/>
</dbReference>
<protein>
    <submittedName>
        <fullName evidence="1">Uncharacterized protein</fullName>
    </submittedName>
</protein>
<dbReference type="Gene3D" id="3.40.50.1000">
    <property type="entry name" value="HAD superfamily/HAD-like"/>
    <property type="match status" value="1"/>
</dbReference>
<dbReference type="EMBL" id="CAJOBQ010002571">
    <property type="protein sequence ID" value="CAF4567641.1"/>
    <property type="molecule type" value="Genomic_DNA"/>
</dbReference>
<evidence type="ECO:0000313" key="7">
    <source>
        <dbReference type="EMBL" id="CAF4456741.1"/>
    </source>
</evidence>
<evidence type="ECO:0000313" key="12">
    <source>
        <dbReference type="Proteomes" id="UP000663873"/>
    </source>
</evidence>
<dbReference type="InterPro" id="IPR023214">
    <property type="entry name" value="HAD_sf"/>
</dbReference>
<dbReference type="EMBL" id="CAJOBO010002740">
    <property type="protein sequence ID" value="CAF4465971.1"/>
    <property type="molecule type" value="Genomic_DNA"/>
</dbReference>
<proteinExistence type="predicted"/>
<dbReference type="EMBL" id="CAJNYU010000223">
    <property type="protein sequence ID" value="CAF3342236.1"/>
    <property type="molecule type" value="Genomic_DNA"/>
</dbReference>
<accession>A0A817TC61</accession>
<dbReference type="AlphaFoldDB" id="A0A817TC61"/>
<dbReference type="EMBL" id="CAJNXB010003410">
    <property type="protein sequence ID" value="CAF3312395.1"/>
    <property type="molecule type" value="Genomic_DNA"/>
</dbReference>
<reference evidence="1" key="1">
    <citation type="submission" date="2021-02" db="EMBL/GenBank/DDBJ databases">
        <authorList>
            <person name="Nowell W R."/>
        </authorList>
    </citation>
    <scope>NUCLEOTIDE SEQUENCE</scope>
</reference>
<evidence type="ECO:0000313" key="9">
    <source>
        <dbReference type="EMBL" id="CAF4468977.1"/>
    </source>
</evidence>
<dbReference type="InterPro" id="IPR036412">
    <property type="entry name" value="HAD-like_sf"/>
</dbReference>
<dbReference type="Proteomes" id="UP000663848">
    <property type="component" value="Unassembled WGS sequence"/>
</dbReference>
<dbReference type="EMBL" id="CAJNYV010004967">
    <property type="protein sequence ID" value="CAF3710834.1"/>
    <property type="molecule type" value="Genomic_DNA"/>
</dbReference>
<dbReference type="EMBL" id="CAJOBP010000036">
    <property type="protein sequence ID" value="CAF4107074.1"/>
    <property type="molecule type" value="Genomic_DNA"/>
</dbReference>
<evidence type="ECO:0000313" key="6">
    <source>
        <dbReference type="EMBL" id="CAF4107074.1"/>
    </source>
</evidence>
<evidence type="ECO:0000313" key="2">
    <source>
        <dbReference type="EMBL" id="CAF3342236.1"/>
    </source>
</evidence>
<dbReference type="Proteomes" id="UP000663833">
    <property type="component" value="Unassembled WGS sequence"/>
</dbReference>
<dbReference type="EMBL" id="CAJNYT010000430">
    <property type="protein sequence ID" value="CAF3348982.1"/>
    <property type="molecule type" value="Genomic_DNA"/>
</dbReference>